<feature type="transmembrane region" description="Helical" evidence="8">
    <location>
        <begin position="315"/>
        <end position="337"/>
    </location>
</feature>
<feature type="transmembrane region" description="Helical" evidence="8">
    <location>
        <begin position="289"/>
        <end position="308"/>
    </location>
</feature>
<keyword evidence="3" id="KW-0813">Transport</keyword>
<keyword evidence="11" id="KW-1185">Reference proteome</keyword>
<evidence type="ECO:0000256" key="5">
    <source>
        <dbReference type="ARBA" id="ARBA00022989"/>
    </source>
</evidence>
<dbReference type="OrthoDB" id="5667at2759"/>
<evidence type="ECO:0000256" key="1">
    <source>
        <dbReference type="ARBA" id="ARBA00004141"/>
    </source>
</evidence>
<proteinExistence type="inferred from homology"/>
<dbReference type="EMBL" id="MIKG01000023">
    <property type="protein sequence ID" value="RAO73203.1"/>
    <property type="molecule type" value="Genomic_DNA"/>
</dbReference>
<dbReference type="PANTHER" id="PTHR11360">
    <property type="entry name" value="MONOCARBOXYLATE TRANSPORTER"/>
    <property type="match status" value="1"/>
</dbReference>
<dbReference type="GO" id="GO:0016020">
    <property type="term" value="C:membrane"/>
    <property type="evidence" value="ECO:0007669"/>
    <property type="project" value="UniProtKB-SubCell"/>
</dbReference>
<feature type="transmembrane region" description="Helical" evidence="8">
    <location>
        <begin position="49"/>
        <end position="69"/>
    </location>
</feature>
<dbReference type="GeneID" id="63798429"/>
<feature type="transmembrane region" description="Helical" evidence="8">
    <location>
        <begin position="210"/>
        <end position="230"/>
    </location>
</feature>
<keyword evidence="5 8" id="KW-1133">Transmembrane helix</keyword>
<reference evidence="10 11" key="1">
    <citation type="journal article" date="2017" name="Biotechnol. Biofuels">
        <title>Differential beta-glucosidase expression as a function of carbon source availability in Talaromyces amestolkiae: a genomic and proteomic approach.</title>
        <authorList>
            <person name="de Eugenio L.I."/>
            <person name="Mendez-Liter J.A."/>
            <person name="Nieto-Dominguez M."/>
            <person name="Alonso L."/>
            <person name="Gil-Munoz J."/>
            <person name="Barriuso J."/>
            <person name="Prieto A."/>
            <person name="Martinez M.J."/>
        </authorList>
    </citation>
    <scope>NUCLEOTIDE SEQUENCE [LARGE SCALE GENOMIC DNA]</scope>
    <source>
        <strain evidence="10 11">CIB</strain>
    </source>
</reference>
<feature type="compositionally biased region" description="Polar residues" evidence="7">
    <location>
        <begin position="1"/>
        <end position="12"/>
    </location>
</feature>
<evidence type="ECO:0000256" key="3">
    <source>
        <dbReference type="ARBA" id="ARBA00022448"/>
    </source>
</evidence>
<comment type="similarity">
    <text evidence="2">Belongs to the major facilitator superfamily. Monocarboxylate porter (TC 2.A.1.13) family.</text>
</comment>
<evidence type="ECO:0000313" key="10">
    <source>
        <dbReference type="EMBL" id="RAO73203.1"/>
    </source>
</evidence>
<evidence type="ECO:0000256" key="4">
    <source>
        <dbReference type="ARBA" id="ARBA00022692"/>
    </source>
</evidence>
<feature type="region of interest" description="Disordered" evidence="7">
    <location>
        <begin position="1"/>
        <end position="43"/>
    </location>
</feature>
<keyword evidence="6 8" id="KW-0472">Membrane</keyword>
<organism evidence="10 11">
    <name type="scientific">Talaromyces amestolkiae</name>
    <dbReference type="NCBI Taxonomy" id="1196081"/>
    <lineage>
        <taxon>Eukaryota</taxon>
        <taxon>Fungi</taxon>
        <taxon>Dikarya</taxon>
        <taxon>Ascomycota</taxon>
        <taxon>Pezizomycotina</taxon>
        <taxon>Eurotiomycetes</taxon>
        <taxon>Eurotiomycetidae</taxon>
        <taxon>Eurotiales</taxon>
        <taxon>Trichocomaceae</taxon>
        <taxon>Talaromyces</taxon>
        <taxon>Talaromyces sect. Talaromyces</taxon>
    </lineage>
</organism>
<feature type="transmembrane region" description="Helical" evidence="8">
    <location>
        <begin position="343"/>
        <end position="368"/>
    </location>
</feature>
<dbReference type="Gene3D" id="1.20.1250.20">
    <property type="entry name" value="MFS general substrate transporter like domains"/>
    <property type="match status" value="2"/>
</dbReference>
<feature type="transmembrane region" description="Helical" evidence="8">
    <location>
        <begin position="89"/>
        <end position="109"/>
    </location>
</feature>
<feature type="transmembrane region" description="Helical" evidence="8">
    <location>
        <begin position="178"/>
        <end position="198"/>
    </location>
</feature>
<dbReference type="InterPro" id="IPR036259">
    <property type="entry name" value="MFS_trans_sf"/>
</dbReference>
<feature type="transmembrane region" description="Helical" evidence="8">
    <location>
        <begin position="380"/>
        <end position="403"/>
    </location>
</feature>
<dbReference type="SUPFAM" id="SSF103473">
    <property type="entry name" value="MFS general substrate transporter"/>
    <property type="match status" value="1"/>
</dbReference>
<dbReference type="PROSITE" id="PS50850">
    <property type="entry name" value="MFS"/>
    <property type="match status" value="1"/>
</dbReference>
<evidence type="ECO:0000256" key="8">
    <source>
        <dbReference type="SAM" id="Phobius"/>
    </source>
</evidence>
<accession>A0A364LBR4</accession>
<evidence type="ECO:0000313" key="11">
    <source>
        <dbReference type="Proteomes" id="UP000249363"/>
    </source>
</evidence>
<dbReference type="InterPro" id="IPR011701">
    <property type="entry name" value="MFS"/>
</dbReference>
<name>A0A364LBR4_TALAM</name>
<dbReference type="Pfam" id="PF07690">
    <property type="entry name" value="MFS_1"/>
    <property type="match status" value="1"/>
</dbReference>
<keyword evidence="4 8" id="KW-0812">Transmembrane</keyword>
<dbReference type="PANTHER" id="PTHR11360:SF224">
    <property type="entry name" value="MAJOR FACILITATOR SUPERFAMILY (MFS) PROFILE DOMAIN-CONTAINING PROTEIN-RELATED"/>
    <property type="match status" value="1"/>
</dbReference>
<evidence type="ECO:0000256" key="6">
    <source>
        <dbReference type="ARBA" id="ARBA00023136"/>
    </source>
</evidence>
<gene>
    <name evidence="10" type="ORF">BHQ10_009215</name>
</gene>
<dbReference type="Proteomes" id="UP000249363">
    <property type="component" value="Unassembled WGS sequence"/>
</dbReference>
<protein>
    <recommendedName>
        <fullName evidence="9">Major facilitator superfamily (MFS) profile domain-containing protein</fullName>
    </recommendedName>
</protein>
<evidence type="ECO:0000256" key="2">
    <source>
        <dbReference type="ARBA" id="ARBA00006727"/>
    </source>
</evidence>
<comment type="caution">
    <text evidence="10">The sequence shown here is derived from an EMBL/GenBank/DDBJ whole genome shotgun (WGS) entry which is preliminary data.</text>
</comment>
<dbReference type="GO" id="GO:0022857">
    <property type="term" value="F:transmembrane transporter activity"/>
    <property type="evidence" value="ECO:0007669"/>
    <property type="project" value="InterPro"/>
</dbReference>
<dbReference type="CDD" id="cd17352">
    <property type="entry name" value="MFS_MCT_SLC16"/>
    <property type="match status" value="1"/>
</dbReference>
<feature type="transmembrane region" description="Helical" evidence="8">
    <location>
        <begin position="250"/>
        <end position="277"/>
    </location>
</feature>
<dbReference type="AlphaFoldDB" id="A0A364LBR4"/>
<evidence type="ECO:0000259" key="9">
    <source>
        <dbReference type="PROSITE" id="PS50850"/>
    </source>
</evidence>
<evidence type="ECO:0000256" key="7">
    <source>
        <dbReference type="SAM" id="MobiDB-lite"/>
    </source>
</evidence>
<feature type="transmembrane region" description="Helical" evidence="8">
    <location>
        <begin position="146"/>
        <end position="166"/>
    </location>
</feature>
<dbReference type="RefSeq" id="XP_040737717.1">
    <property type="nucleotide sequence ID" value="XM_040882107.1"/>
</dbReference>
<dbReference type="InterPro" id="IPR050327">
    <property type="entry name" value="Proton-linked_MCT"/>
</dbReference>
<feature type="transmembrane region" description="Helical" evidence="8">
    <location>
        <begin position="415"/>
        <end position="434"/>
    </location>
</feature>
<feature type="transmembrane region" description="Helical" evidence="8">
    <location>
        <begin position="121"/>
        <end position="140"/>
    </location>
</feature>
<comment type="subcellular location">
    <subcellularLocation>
        <location evidence="1">Membrane</location>
        <topology evidence="1">Multi-pass membrane protein</topology>
    </subcellularLocation>
</comment>
<dbReference type="InterPro" id="IPR020846">
    <property type="entry name" value="MFS_dom"/>
</dbReference>
<feature type="domain" description="Major facilitator superfamily (MFS) profile" evidence="9">
    <location>
        <begin position="51"/>
        <end position="435"/>
    </location>
</feature>
<sequence length="444" mass="47936">MSADDSSTQGELESQLAPSVEKSAEEEKRQQEPQAKPAWTPSPAPDGGFTAWSVLAGSWCVLFCSFGWINSVGTFQNYYESTLLNQYSASTIAWIPSLQIFFMFAMGPIIGQLYDRYGPRYLLLAGTLLHVFGLMMASISKQYYQVLLSQGVVSAIGVATVFQPSLNVIPSWFDKKRGIAYGIAASGSSIGGIIFPIMVQKLIVQVGYGWSMRISAFMILGLLIISNLTVKSRLPPQPKAMTKDELVQPFREFSTVAVILGFVFLTFGIFIPIDYVVAEALGTGMDPNLAQYLLAMLNAGSLFGRLIAGALADTLGAYNIFSFVCYVSGILILALWIPASGNAAVIAFAIIFGFTSGAYASLIANLIVKISPNFKVIGYRTGLAFLFGSIGGLTTNPIAGAILQRDNGSYTGMKIFSGVFVMAGSTLVFLARLYQTKFKLLAKF</sequence>
<feature type="compositionally biased region" description="Basic and acidic residues" evidence="7">
    <location>
        <begin position="22"/>
        <end position="31"/>
    </location>
</feature>